<reference evidence="2" key="1">
    <citation type="submission" date="2020-09" db="EMBL/GenBank/DDBJ databases">
        <authorList>
            <person name="Kim M.K."/>
        </authorList>
    </citation>
    <scope>NUCLEOTIDE SEQUENCE</scope>
    <source>
        <strain evidence="2">BT704</strain>
    </source>
</reference>
<keyword evidence="3" id="KW-1185">Reference proteome</keyword>
<evidence type="ECO:0000313" key="3">
    <source>
        <dbReference type="Proteomes" id="UP000653797"/>
    </source>
</evidence>
<feature type="transmembrane region" description="Helical" evidence="1">
    <location>
        <begin position="18"/>
        <end position="39"/>
    </location>
</feature>
<keyword evidence="1" id="KW-0472">Membrane</keyword>
<organism evidence="2 3">
    <name type="scientific">Spirosoma validum</name>
    <dbReference type="NCBI Taxonomy" id="2771355"/>
    <lineage>
        <taxon>Bacteria</taxon>
        <taxon>Pseudomonadati</taxon>
        <taxon>Bacteroidota</taxon>
        <taxon>Cytophagia</taxon>
        <taxon>Cytophagales</taxon>
        <taxon>Cytophagaceae</taxon>
        <taxon>Spirosoma</taxon>
    </lineage>
</organism>
<dbReference type="EMBL" id="JACXAA010000026">
    <property type="protein sequence ID" value="MBD2757609.1"/>
    <property type="molecule type" value="Genomic_DNA"/>
</dbReference>
<gene>
    <name evidence="2" type="ORF">IC230_32360</name>
</gene>
<accession>A0A927B8D5</accession>
<evidence type="ECO:0000313" key="2">
    <source>
        <dbReference type="EMBL" id="MBD2757609.1"/>
    </source>
</evidence>
<dbReference type="Proteomes" id="UP000653797">
    <property type="component" value="Unassembled WGS sequence"/>
</dbReference>
<name>A0A927B8D5_9BACT</name>
<keyword evidence="1" id="KW-0812">Transmembrane</keyword>
<sequence length="56" mass="6183">MTDVAATLHNRVFKGWESIGRVVFVGIRAYAGLLFSLCISEKHTFSKINARVGDSI</sequence>
<proteinExistence type="predicted"/>
<protein>
    <submittedName>
        <fullName evidence="2">Uncharacterized protein</fullName>
    </submittedName>
</protein>
<keyword evidence="1" id="KW-1133">Transmembrane helix</keyword>
<comment type="caution">
    <text evidence="2">The sequence shown here is derived from an EMBL/GenBank/DDBJ whole genome shotgun (WGS) entry which is preliminary data.</text>
</comment>
<dbReference type="AlphaFoldDB" id="A0A927B8D5"/>
<dbReference type="RefSeq" id="WP_191043232.1">
    <property type="nucleotide sequence ID" value="NZ_JACXAA010000026.1"/>
</dbReference>
<evidence type="ECO:0000256" key="1">
    <source>
        <dbReference type="SAM" id="Phobius"/>
    </source>
</evidence>